<organism evidence="2 3">
    <name type="scientific">Decorospora gaudefroyi</name>
    <dbReference type="NCBI Taxonomy" id="184978"/>
    <lineage>
        <taxon>Eukaryota</taxon>
        <taxon>Fungi</taxon>
        <taxon>Dikarya</taxon>
        <taxon>Ascomycota</taxon>
        <taxon>Pezizomycotina</taxon>
        <taxon>Dothideomycetes</taxon>
        <taxon>Pleosporomycetidae</taxon>
        <taxon>Pleosporales</taxon>
        <taxon>Pleosporineae</taxon>
        <taxon>Pleosporaceae</taxon>
        <taxon>Decorospora</taxon>
    </lineage>
</organism>
<proteinExistence type="predicted"/>
<feature type="region of interest" description="Disordered" evidence="1">
    <location>
        <begin position="143"/>
        <end position="170"/>
    </location>
</feature>
<feature type="region of interest" description="Disordered" evidence="1">
    <location>
        <begin position="64"/>
        <end position="87"/>
    </location>
</feature>
<accession>A0A6A5KBL7</accession>
<dbReference type="AlphaFoldDB" id="A0A6A5KBL7"/>
<evidence type="ECO:0000256" key="1">
    <source>
        <dbReference type="SAM" id="MobiDB-lite"/>
    </source>
</evidence>
<evidence type="ECO:0000313" key="3">
    <source>
        <dbReference type="Proteomes" id="UP000800040"/>
    </source>
</evidence>
<reference evidence="2" key="1">
    <citation type="submission" date="2020-01" db="EMBL/GenBank/DDBJ databases">
        <authorList>
            <consortium name="DOE Joint Genome Institute"/>
            <person name="Haridas S."/>
            <person name="Albert R."/>
            <person name="Binder M."/>
            <person name="Bloem J."/>
            <person name="Labutti K."/>
            <person name="Salamov A."/>
            <person name="Andreopoulos B."/>
            <person name="Baker S.E."/>
            <person name="Barry K."/>
            <person name="Bills G."/>
            <person name="Bluhm B.H."/>
            <person name="Cannon C."/>
            <person name="Castanera R."/>
            <person name="Culley D.E."/>
            <person name="Daum C."/>
            <person name="Ezra D."/>
            <person name="Gonzalez J.B."/>
            <person name="Henrissat B."/>
            <person name="Kuo A."/>
            <person name="Liang C."/>
            <person name="Lipzen A."/>
            <person name="Lutzoni F."/>
            <person name="Magnuson J."/>
            <person name="Mondo S."/>
            <person name="Nolan M."/>
            <person name="Ohm R."/>
            <person name="Pangilinan J."/>
            <person name="Park H.-J."/>
            <person name="Ramirez L."/>
            <person name="Alfaro M."/>
            <person name="Sun H."/>
            <person name="Tritt A."/>
            <person name="Yoshinaga Y."/>
            <person name="Zwiers L.-H."/>
            <person name="Turgeon B.G."/>
            <person name="Goodwin S.B."/>
            <person name="Spatafora J.W."/>
            <person name="Crous P.W."/>
            <person name="Grigoriev I.V."/>
        </authorList>
    </citation>
    <scope>NUCLEOTIDE SEQUENCE</scope>
    <source>
        <strain evidence="2">P77</strain>
    </source>
</reference>
<sequence length="170" mass="18545">MSGLLSWSASTILCPQRTKDGEERQKRRLSHSLGRPVAGERADLLHAVAVRRLASAQRVTVGRRRSPRERISEAGALPVSQSRPDKSRVGLGAGQCLFRVQRGVDTACSSSGLGPWTLSCWQVPCELYDQHLSLWARPRPLSPGDRGRGLRLGGSVESSIAEARTHRSEA</sequence>
<keyword evidence="3" id="KW-1185">Reference proteome</keyword>
<evidence type="ECO:0000313" key="2">
    <source>
        <dbReference type="EMBL" id="KAF1833296.1"/>
    </source>
</evidence>
<gene>
    <name evidence="2" type="ORF">BDW02DRAFT_385097</name>
</gene>
<name>A0A6A5KBL7_9PLEO</name>
<protein>
    <submittedName>
        <fullName evidence="2">Uncharacterized protein</fullName>
    </submittedName>
</protein>
<dbReference type="Proteomes" id="UP000800040">
    <property type="component" value="Unassembled WGS sequence"/>
</dbReference>
<dbReference type="EMBL" id="ML975321">
    <property type="protein sequence ID" value="KAF1833296.1"/>
    <property type="molecule type" value="Genomic_DNA"/>
</dbReference>